<evidence type="ECO:0000256" key="1">
    <source>
        <dbReference type="PROSITE-ProRule" id="PRU00409"/>
    </source>
</evidence>
<dbReference type="GO" id="GO:0005737">
    <property type="term" value="C:cytoplasm"/>
    <property type="evidence" value="ECO:0007669"/>
    <property type="project" value="TreeGrafter"/>
</dbReference>
<reference evidence="3" key="1">
    <citation type="submission" date="2020-06" db="EMBL/GenBank/DDBJ databases">
        <title>A novel thermopfilic bacterium from Erzurum, Turkey.</title>
        <authorList>
            <person name="Adiguzel A."/>
            <person name="Ay H."/>
            <person name="Baltaci M.O."/>
        </authorList>
    </citation>
    <scope>NUCLEOTIDE SEQUENCE</scope>
    <source>
        <strain evidence="3">P2</strain>
    </source>
</reference>
<dbReference type="PANTHER" id="PTHR21621">
    <property type="entry name" value="RIBOSOMAL PROTEIN S6 MODIFICATION PROTEIN"/>
    <property type="match status" value="1"/>
</dbReference>
<evidence type="ECO:0000313" key="4">
    <source>
        <dbReference type="Proteomes" id="UP000625804"/>
    </source>
</evidence>
<dbReference type="InterPro" id="IPR026838">
    <property type="entry name" value="YheC/D"/>
</dbReference>
<dbReference type="EMBL" id="JABTTE010000011">
    <property type="protein sequence ID" value="NSL51983.1"/>
    <property type="molecule type" value="Genomic_DNA"/>
</dbReference>
<keyword evidence="1" id="KW-0547">Nucleotide-binding</keyword>
<evidence type="ECO:0000313" key="3">
    <source>
        <dbReference type="EMBL" id="NSL51983.1"/>
    </source>
</evidence>
<dbReference type="SUPFAM" id="SSF56059">
    <property type="entry name" value="Glutathione synthetase ATP-binding domain-like"/>
    <property type="match status" value="1"/>
</dbReference>
<dbReference type="AlphaFoldDB" id="A0A8J8KCG1"/>
<accession>A0A8J8KCG1</accession>
<dbReference type="Proteomes" id="UP000625804">
    <property type="component" value="Unassembled WGS sequence"/>
</dbReference>
<comment type="caution">
    <text evidence="3">The sequence shown here is derived from an EMBL/GenBank/DDBJ whole genome shotgun (WGS) entry which is preliminary data.</text>
</comment>
<dbReference type="GO" id="GO:0005524">
    <property type="term" value="F:ATP binding"/>
    <property type="evidence" value="ECO:0007669"/>
    <property type="project" value="UniProtKB-UniRule"/>
</dbReference>
<organism evidence="3 4">
    <name type="scientific">Calidifontibacillus erzurumensis</name>
    <dbReference type="NCBI Taxonomy" id="2741433"/>
    <lineage>
        <taxon>Bacteria</taxon>
        <taxon>Bacillati</taxon>
        <taxon>Bacillota</taxon>
        <taxon>Bacilli</taxon>
        <taxon>Bacillales</taxon>
        <taxon>Bacillaceae</taxon>
        <taxon>Calidifontibacillus/Schinkia group</taxon>
        <taxon>Calidifontibacillus</taxon>
    </lineage>
</organism>
<evidence type="ECO:0000259" key="2">
    <source>
        <dbReference type="PROSITE" id="PS50975"/>
    </source>
</evidence>
<dbReference type="GO" id="GO:0046872">
    <property type="term" value="F:metal ion binding"/>
    <property type="evidence" value="ECO:0007669"/>
    <property type="project" value="InterPro"/>
</dbReference>
<sequence>MKKIFNIEIVPKEQESEDFPSHPTIIISSNFMKQTNVTNGQKVILKSGSRFTDCIIHESRVQENDIIRCSPSILEYLFLPNERFSISLKIDEAQGIWELGPFIGILTDRIHHNSFGTIHTFIDEMQTYAKELHLFIYVFTMENFKQTHVNGFMYSNEAKSWIEAKLPTPHVVHNRIHSRLKERSKEALEFFSMLKKNGIPYFNERYLHKWHVYDVLSNYEHLLPYLPETKLLNGKRTIEEMVYKYPQLFLKPVHGSLGKNIFKISSKEDHFLLDYSTFSGDIAKEYSTIQHLYEAIKPRLQTQRYIIQQGIDLFLYEGRPLDFRILCHRKSDTEWMVTSMVARVSANHGFVSNVARGGEIFKLNEVLQNHFDRKMMKQIEQLLKELALEAVNTIDINTEGIYGELGVDIGLDKDGKPWLIEINTKPSKNHDPESIFPKIRPSAKAIINYCHSLSGWKV</sequence>
<gene>
    <name evidence="3" type="ORF">HR057_09490</name>
</gene>
<keyword evidence="4" id="KW-1185">Reference proteome</keyword>
<keyword evidence="1" id="KW-0067">ATP-binding</keyword>
<dbReference type="PANTHER" id="PTHR21621:SF2">
    <property type="entry name" value="COENZYME GAMMA-F420-2:ALPHA-L-GLUTAMATE LIGASE"/>
    <property type="match status" value="1"/>
</dbReference>
<protein>
    <submittedName>
        <fullName evidence="3">YheC/YheD family protein</fullName>
    </submittedName>
</protein>
<dbReference type="InterPro" id="IPR011761">
    <property type="entry name" value="ATP-grasp"/>
</dbReference>
<name>A0A8J8KCG1_9BACI</name>
<dbReference type="Gene3D" id="3.30.470.20">
    <property type="entry name" value="ATP-grasp fold, B domain"/>
    <property type="match status" value="1"/>
</dbReference>
<dbReference type="Pfam" id="PF14398">
    <property type="entry name" value="ATPgrasp_YheCD"/>
    <property type="match status" value="1"/>
</dbReference>
<dbReference type="RefSeq" id="WP_173731186.1">
    <property type="nucleotide sequence ID" value="NZ_JABTTE010000011.1"/>
</dbReference>
<dbReference type="GO" id="GO:0043774">
    <property type="term" value="F:coenzyme F420-2 alpha-glutamyl ligase activity"/>
    <property type="evidence" value="ECO:0007669"/>
    <property type="project" value="TreeGrafter"/>
</dbReference>
<proteinExistence type="predicted"/>
<feature type="domain" description="ATP-grasp" evidence="2">
    <location>
        <begin position="216"/>
        <end position="448"/>
    </location>
</feature>
<dbReference type="PROSITE" id="PS50975">
    <property type="entry name" value="ATP_GRASP"/>
    <property type="match status" value="1"/>
</dbReference>